<evidence type="ECO:0000256" key="8">
    <source>
        <dbReference type="ARBA" id="ARBA00022695"/>
    </source>
</evidence>
<dbReference type="InterPro" id="IPR036265">
    <property type="entry name" value="HIT-like_sf"/>
</dbReference>
<evidence type="ECO:0000313" key="18">
    <source>
        <dbReference type="Proteomes" id="UP001500909"/>
    </source>
</evidence>
<evidence type="ECO:0000256" key="5">
    <source>
        <dbReference type="ARBA" id="ARBA00012384"/>
    </source>
</evidence>
<comment type="catalytic activity">
    <reaction evidence="1 14">
        <text>alpha-D-galactose 1-phosphate + UDP-alpha-D-glucose = alpha-D-glucose 1-phosphate + UDP-alpha-D-galactose</text>
        <dbReference type="Rhea" id="RHEA:13989"/>
        <dbReference type="ChEBI" id="CHEBI:58336"/>
        <dbReference type="ChEBI" id="CHEBI:58601"/>
        <dbReference type="ChEBI" id="CHEBI:58885"/>
        <dbReference type="ChEBI" id="CHEBI:66914"/>
        <dbReference type="EC" id="2.7.7.12"/>
    </reaction>
</comment>
<dbReference type="InterPro" id="IPR001937">
    <property type="entry name" value="GalP_UDPtransf1"/>
</dbReference>
<evidence type="ECO:0000256" key="10">
    <source>
        <dbReference type="ARBA" id="ARBA00022833"/>
    </source>
</evidence>
<dbReference type="SUPFAM" id="SSF54197">
    <property type="entry name" value="HIT-like"/>
    <property type="match status" value="2"/>
</dbReference>
<feature type="domain" description="Galactose-1-phosphate uridyl transferase N-terminal" evidence="15">
    <location>
        <begin position="100"/>
        <end position="178"/>
    </location>
</feature>
<dbReference type="GO" id="GO:0016779">
    <property type="term" value="F:nucleotidyltransferase activity"/>
    <property type="evidence" value="ECO:0007669"/>
    <property type="project" value="UniProtKB-KW"/>
</dbReference>
<dbReference type="EMBL" id="BAAABY010000042">
    <property type="protein sequence ID" value="GAA0484057.1"/>
    <property type="molecule type" value="Genomic_DNA"/>
</dbReference>
<sequence length="348" mass="39124">MKKTSTRLADGRELIYYDSRDDAVRDAVDRRPLPQVTTASEIRHDRLLGDSVAVASHRQGRTYHPPADECPLCPSRDGRLSEIPAADYDVAVFENRFPSLAGSTGRCEVVCFTSDHHASFADLTEEQAALVLEAWTDRTAELTQLPDVEQVFCFENRGAEIGVTLGHPHGQIYAYPFVTPRTERMLASADAHRKRTGGRNLFDDVVADELADGSRIVLEGEHWVAFVPYAAHWPYEVHLYPRRRVPDLLALDEDARTEFPQLYLEVLRRFDRIFGEGEPPTPYIAAWHQAPVRAPHRADFALHLELFTIRRTPGKLKFLAGSESGMNVFINDVPPEAAAQRLREVASA</sequence>
<dbReference type="InterPro" id="IPR005849">
    <property type="entry name" value="GalP_Utransf_N"/>
</dbReference>
<dbReference type="PROSITE" id="PS00117">
    <property type="entry name" value="GAL_P_UDP_TRANSF_I"/>
    <property type="match status" value="1"/>
</dbReference>
<keyword evidence="9 14" id="KW-0479">Metal-binding</keyword>
<evidence type="ECO:0000256" key="1">
    <source>
        <dbReference type="ARBA" id="ARBA00001107"/>
    </source>
</evidence>
<keyword evidence="18" id="KW-1185">Reference proteome</keyword>
<evidence type="ECO:0000256" key="14">
    <source>
        <dbReference type="RuleBase" id="RU000506"/>
    </source>
</evidence>
<comment type="pathway">
    <text evidence="3 14">Carbohydrate metabolism; galactose metabolism.</text>
</comment>
<keyword evidence="11 14" id="KW-0299">Galactose metabolism</keyword>
<dbReference type="Pfam" id="PF02744">
    <property type="entry name" value="GalP_UDP_tr_C"/>
    <property type="match status" value="1"/>
</dbReference>
<accession>A0ABN1AUE3</accession>
<dbReference type="InterPro" id="IPR019779">
    <property type="entry name" value="GalP_UDPtransf1_His-AS"/>
</dbReference>
<gene>
    <name evidence="17" type="primary">galT</name>
    <name evidence="17" type="ORF">GCM10010361_56130</name>
</gene>
<evidence type="ECO:0000256" key="9">
    <source>
        <dbReference type="ARBA" id="ARBA00022723"/>
    </source>
</evidence>
<evidence type="ECO:0000259" key="15">
    <source>
        <dbReference type="Pfam" id="PF01087"/>
    </source>
</evidence>
<name>A0ABN1AUE3_9ACTN</name>
<dbReference type="PANTHER" id="PTHR11943:SF1">
    <property type="entry name" value="GALACTOSE-1-PHOSPHATE URIDYLYLTRANSFERASE"/>
    <property type="match status" value="1"/>
</dbReference>
<dbReference type="InterPro" id="IPR005850">
    <property type="entry name" value="GalP_Utransf_C"/>
</dbReference>
<dbReference type="PANTHER" id="PTHR11943">
    <property type="entry name" value="GALACTOSE-1-PHOSPHATE URIDYLYLTRANSFERASE"/>
    <property type="match status" value="1"/>
</dbReference>
<comment type="cofactor">
    <cofactor evidence="2">
        <name>Zn(2+)</name>
        <dbReference type="ChEBI" id="CHEBI:29105"/>
    </cofactor>
</comment>
<dbReference type="EC" id="2.7.7.12" evidence="5 13"/>
<keyword evidence="10" id="KW-0862">Zinc</keyword>
<comment type="caution">
    <text evidence="17">The sequence shown here is derived from an EMBL/GenBank/DDBJ whole genome shotgun (WGS) entry which is preliminary data.</text>
</comment>
<keyword evidence="12 14" id="KW-0119">Carbohydrate metabolism</keyword>
<dbReference type="Pfam" id="PF01087">
    <property type="entry name" value="GalP_UDP_transf"/>
    <property type="match status" value="1"/>
</dbReference>
<dbReference type="PIRSF" id="PIRSF000808">
    <property type="entry name" value="GalT"/>
    <property type="match status" value="1"/>
</dbReference>
<evidence type="ECO:0000256" key="11">
    <source>
        <dbReference type="ARBA" id="ARBA00023144"/>
    </source>
</evidence>
<dbReference type="RefSeq" id="WP_346098093.1">
    <property type="nucleotide sequence ID" value="NZ_BAAABY010000042.1"/>
</dbReference>
<keyword evidence="8 14" id="KW-0548">Nucleotidyltransferase</keyword>
<comment type="similarity">
    <text evidence="4 14">Belongs to the galactose-1-phosphate uridylyltransferase type 1 family.</text>
</comment>
<keyword evidence="7 14" id="KW-0808">Transferase</keyword>
<evidence type="ECO:0000256" key="2">
    <source>
        <dbReference type="ARBA" id="ARBA00001947"/>
    </source>
</evidence>
<feature type="domain" description="Galactose-1-phosphate uridyl transferase C-terminal" evidence="16">
    <location>
        <begin position="197"/>
        <end position="346"/>
    </location>
</feature>
<proteinExistence type="inferred from homology"/>
<evidence type="ECO:0000256" key="12">
    <source>
        <dbReference type="ARBA" id="ARBA00023277"/>
    </source>
</evidence>
<protein>
    <recommendedName>
        <fullName evidence="6 13">Galactose-1-phosphate uridylyltransferase</fullName>
        <ecNumber evidence="5 13">2.7.7.12</ecNumber>
    </recommendedName>
</protein>
<organism evidence="17 18">
    <name type="scientific">Streptomyces olivaceiscleroticus</name>
    <dbReference type="NCBI Taxonomy" id="68245"/>
    <lineage>
        <taxon>Bacteria</taxon>
        <taxon>Bacillati</taxon>
        <taxon>Actinomycetota</taxon>
        <taxon>Actinomycetes</taxon>
        <taxon>Kitasatosporales</taxon>
        <taxon>Streptomycetaceae</taxon>
        <taxon>Streptomyces</taxon>
    </lineage>
</organism>
<evidence type="ECO:0000256" key="6">
    <source>
        <dbReference type="ARBA" id="ARBA00016340"/>
    </source>
</evidence>
<evidence type="ECO:0000256" key="7">
    <source>
        <dbReference type="ARBA" id="ARBA00022679"/>
    </source>
</evidence>
<dbReference type="Proteomes" id="UP001500909">
    <property type="component" value="Unassembled WGS sequence"/>
</dbReference>
<evidence type="ECO:0000256" key="3">
    <source>
        <dbReference type="ARBA" id="ARBA00004947"/>
    </source>
</evidence>
<evidence type="ECO:0000256" key="4">
    <source>
        <dbReference type="ARBA" id="ARBA00010951"/>
    </source>
</evidence>
<dbReference type="Gene3D" id="3.30.428.10">
    <property type="entry name" value="HIT-like"/>
    <property type="match status" value="2"/>
</dbReference>
<evidence type="ECO:0000256" key="13">
    <source>
        <dbReference type="NCBIfam" id="TIGR00209"/>
    </source>
</evidence>
<evidence type="ECO:0000259" key="16">
    <source>
        <dbReference type="Pfam" id="PF02744"/>
    </source>
</evidence>
<dbReference type="NCBIfam" id="TIGR00209">
    <property type="entry name" value="galT_1"/>
    <property type="match status" value="1"/>
</dbReference>
<reference evidence="17 18" key="1">
    <citation type="journal article" date="2019" name="Int. J. Syst. Evol. Microbiol.">
        <title>The Global Catalogue of Microorganisms (GCM) 10K type strain sequencing project: providing services to taxonomists for standard genome sequencing and annotation.</title>
        <authorList>
            <consortium name="The Broad Institute Genomics Platform"/>
            <consortium name="The Broad Institute Genome Sequencing Center for Infectious Disease"/>
            <person name="Wu L."/>
            <person name="Ma J."/>
        </authorList>
    </citation>
    <scope>NUCLEOTIDE SEQUENCE [LARGE SCALE GENOMIC DNA]</scope>
    <source>
        <strain evidence="17 18">JCM 4805</strain>
    </source>
</reference>
<evidence type="ECO:0000313" key="17">
    <source>
        <dbReference type="EMBL" id="GAA0484057.1"/>
    </source>
</evidence>